<organism evidence="1 2">
    <name type="scientific">Akanthomyces muscarius</name>
    <name type="common">Entomopathogenic fungus</name>
    <name type="synonym">Lecanicillium muscarium</name>
    <dbReference type="NCBI Taxonomy" id="2231603"/>
    <lineage>
        <taxon>Eukaryota</taxon>
        <taxon>Fungi</taxon>
        <taxon>Dikarya</taxon>
        <taxon>Ascomycota</taxon>
        <taxon>Pezizomycotina</taxon>
        <taxon>Sordariomycetes</taxon>
        <taxon>Hypocreomycetidae</taxon>
        <taxon>Hypocreales</taxon>
        <taxon>Cordycipitaceae</taxon>
        <taxon>Akanthomyces</taxon>
    </lineage>
</organism>
<dbReference type="GeneID" id="80888581"/>
<keyword evidence="2" id="KW-1185">Reference proteome</keyword>
<gene>
    <name evidence="1" type="ORF">LMH87_001422</name>
</gene>
<reference evidence="1" key="1">
    <citation type="journal article" date="2023" name="Access Microbiol">
        <title>De-novo genome assembly for Akanthomyces muscarius, a biocontrol agent of insect agricultural pests.</title>
        <authorList>
            <person name="Erdos Z."/>
            <person name="Studholme D.J."/>
            <person name="Raymond B."/>
            <person name="Sharma M."/>
        </authorList>
    </citation>
    <scope>NUCLEOTIDE SEQUENCE</scope>
    <source>
        <strain evidence="1">Ve6</strain>
    </source>
</reference>
<sequence length="162" mass="17600">MAADSPARMPAFASLSATSAARYLDLGTCPRHVYVSRDFAQTVEGGGSNYTQRPVQWVLVSPPRSYAPTIDTVMVISPYEAQMLLPAIQKSTSVALCLYAPRPNQGYRALDALDLYTVPEQPDVCVPPQFAIGLNVFAGQLYFGSELEAIRVCHYLGINLGL</sequence>
<dbReference type="AlphaFoldDB" id="A0A9W8Q4T6"/>
<dbReference type="EMBL" id="JAJHUN010000010">
    <property type="protein sequence ID" value="KAJ4146863.1"/>
    <property type="molecule type" value="Genomic_DNA"/>
</dbReference>
<evidence type="ECO:0000313" key="1">
    <source>
        <dbReference type="EMBL" id="KAJ4146863.1"/>
    </source>
</evidence>
<evidence type="ECO:0000313" key="2">
    <source>
        <dbReference type="Proteomes" id="UP001144673"/>
    </source>
</evidence>
<dbReference type="KEGG" id="amus:LMH87_001422"/>
<protein>
    <submittedName>
        <fullName evidence="1">Uncharacterized protein</fullName>
    </submittedName>
</protein>
<proteinExistence type="predicted"/>
<comment type="caution">
    <text evidence="1">The sequence shown here is derived from an EMBL/GenBank/DDBJ whole genome shotgun (WGS) entry which is preliminary data.</text>
</comment>
<name>A0A9W8Q4T6_AKAMU</name>
<accession>A0A9W8Q4T6</accession>
<dbReference type="Proteomes" id="UP001144673">
    <property type="component" value="Chromosome 3"/>
</dbReference>
<dbReference type="RefSeq" id="XP_056049804.1">
    <property type="nucleotide sequence ID" value="XM_056192693.1"/>
</dbReference>